<proteinExistence type="predicted"/>
<dbReference type="EMBL" id="CP003642">
    <property type="protein sequence ID" value="AFZ24761.1"/>
    <property type="molecule type" value="Genomic_DNA"/>
</dbReference>
<dbReference type="Proteomes" id="UP000010475">
    <property type="component" value="Chromosome"/>
</dbReference>
<organism evidence="2 3">
    <name type="scientific">Cylindrospermum stagnale PCC 7417</name>
    <dbReference type="NCBI Taxonomy" id="56107"/>
    <lineage>
        <taxon>Bacteria</taxon>
        <taxon>Bacillati</taxon>
        <taxon>Cyanobacteriota</taxon>
        <taxon>Cyanophyceae</taxon>
        <taxon>Nostocales</taxon>
        <taxon>Nostocaceae</taxon>
        <taxon>Cylindrospermum</taxon>
    </lineage>
</organism>
<dbReference type="HOGENOM" id="CLU_2011468_0_0_3"/>
<protein>
    <submittedName>
        <fullName evidence="2">Uncharacterized protein</fullName>
    </submittedName>
</protein>
<dbReference type="STRING" id="56107.Cylst_2554"/>
<sequence>MIDIEQLAKIAYKARHPEDEHIWEDALDSNKDFYRLIAAGQKTFIESEINRQVNKSIKSFVVWAIYRLIPIIQDVTHREKARIAGELLKDLTEIKFKSAEEPDPDDIPFELGGIRPDMSPENY</sequence>
<keyword evidence="3" id="KW-1185">Reference proteome</keyword>
<reference evidence="2 3" key="1">
    <citation type="submission" date="2012-06" db="EMBL/GenBank/DDBJ databases">
        <title>Finished chromosome of genome of Cylindrospermum stagnale PCC 7417.</title>
        <authorList>
            <consortium name="US DOE Joint Genome Institute"/>
            <person name="Gugger M."/>
            <person name="Coursin T."/>
            <person name="Rippka R."/>
            <person name="Tandeau De Marsac N."/>
            <person name="Huntemann M."/>
            <person name="Wei C.-L."/>
            <person name="Han J."/>
            <person name="Detter J.C."/>
            <person name="Han C."/>
            <person name="Tapia R."/>
            <person name="Chen A."/>
            <person name="Kyrpides N."/>
            <person name="Mavromatis K."/>
            <person name="Markowitz V."/>
            <person name="Szeto E."/>
            <person name="Ivanova N."/>
            <person name="Pagani I."/>
            <person name="Pati A."/>
            <person name="Goodwin L."/>
            <person name="Nordberg H.P."/>
            <person name="Cantor M.N."/>
            <person name="Hua S.X."/>
            <person name="Woyke T."/>
            <person name="Kerfeld C.A."/>
        </authorList>
    </citation>
    <scope>NUCLEOTIDE SEQUENCE [LARGE SCALE GENOMIC DNA]</scope>
    <source>
        <strain evidence="2 3">PCC 7417</strain>
    </source>
</reference>
<dbReference type="RefSeq" id="WP_015208015.1">
    <property type="nucleotide sequence ID" value="NC_019757.1"/>
</dbReference>
<evidence type="ECO:0000313" key="3">
    <source>
        <dbReference type="Proteomes" id="UP000010475"/>
    </source>
</evidence>
<dbReference type="PATRIC" id="fig|56107.3.peg.2824"/>
<name>K9WY79_9NOST</name>
<evidence type="ECO:0000256" key="1">
    <source>
        <dbReference type="SAM" id="MobiDB-lite"/>
    </source>
</evidence>
<feature type="region of interest" description="Disordered" evidence="1">
    <location>
        <begin position="99"/>
        <end position="123"/>
    </location>
</feature>
<accession>K9WY79</accession>
<dbReference type="KEGG" id="csg:Cylst_2554"/>
<gene>
    <name evidence="2" type="ORF">Cylst_2554</name>
</gene>
<evidence type="ECO:0000313" key="2">
    <source>
        <dbReference type="EMBL" id="AFZ24761.1"/>
    </source>
</evidence>
<dbReference type="AlphaFoldDB" id="K9WY79"/>